<keyword evidence="5" id="KW-1185">Reference proteome</keyword>
<dbReference type="PANTHER" id="PTHR34502:SF3">
    <property type="entry name" value="DUF6594 DOMAIN-CONTAINING PROTEIN"/>
    <property type="match status" value="1"/>
</dbReference>
<feature type="compositionally biased region" description="Polar residues" evidence="1">
    <location>
        <begin position="35"/>
        <end position="54"/>
    </location>
</feature>
<dbReference type="PANTHER" id="PTHR34502">
    <property type="entry name" value="DUF6594 DOMAIN-CONTAINING PROTEIN-RELATED"/>
    <property type="match status" value="1"/>
</dbReference>
<keyword evidence="2" id="KW-0812">Transmembrane</keyword>
<evidence type="ECO:0000256" key="1">
    <source>
        <dbReference type="SAM" id="MobiDB-lite"/>
    </source>
</evidence>
<name>A0AAD4NTK8_9PLEO</name>
<keyword evidence="2" id="KW-0472">Membrane</keyword>
<organism evidence="4 5">
    <name type="scientific">Alternaria panax</name>
    <dbReference type="NCBI Taxonomy" id="48097"/>
    <lineage>
        <taxon>Eukaryota</taxon>
        <taxon>Fungi</taxon>
        <taxon>Dikarya</taxon>
        <taxon>Ascomycota</taxon>
        <taxon>Pezizomycotina</taxon>
        <taxon>Dothideomycetes</taxon>
        <taxon>Pleosporomycetidae</taxon>
        <taxon>Pleosporales</taxon>
        <taxon>Pleosporineae</taxon>
        <taxon>Pleosporaceae</taxon>
        <taxon>Alternaria</taxon>
        <taxon>Alternaria sect. Panax</taxon>
    </lineage>
</organism>
<reference evidence="4" key="1">
    <citation type="submission" date="2021-07" db="EMBL/GenBank/DDBJ databases">
        <title>Genome Resource of American Ginseng Black Spot Pathogen Alternaria panax.</title>
        <authorList>
            <person name="Qiu C."/>
            <person name="Wang W."/>
            <person name="Liu Z."/>
        </authorList>
    </citation>
    <scope>NUCLEOTIDE SEQUENCE</scope>
    <source>
        <strain evidence="4">BNCC115425</strain>
    </source>
</reference>
<protein>
    <recommendedName>
        <fullName evidence="3">DUF6594 domain-containing protein</fullName>
    </recommendedName>
</protein>
<dbReference type="Proteomes" id="UP001199106">
    <property type="component" value="Unassembled WGS sequence"/>
</dbReference>
<evidence type="ECO:0000259" key="3">
    <source>
        <dbReference type="Pfam" id="PF20237"/>
    </source>
</evidence>
<feature type="transmembrane region" description="Helical" evidence="2">
    <location>
        <begin position="376"/>
        <end position="395"/>
    </location>
</feature>
<sequence length="399" mass="45198">MSKGRSIDEDAMEKGEAGLAGEYALPPLVFLGTPSSTSASDNQLSTQTDTNISDQPLVRTGTGAFHTFSARFIAILYQWTPSLDACRARFHQRKQYRVPIETRRINDHARGYPNLAAFLDSDDSFALYRRFGYLQSRLLLRKQEELRTLEADLQATEKNIWSQDGHALCKRKLFGPYAARHGEILDKIEETYSSYAKLLTTAQQMMAFKKPTANEYQSVGRYMNNRKALVDDEATWIQHKEDIVTLRTDREGGWLDDIIEAFLTKCRCKLVNMVFRSEETMKKTEIDGPDMLAQPPENEDLYERFYTPSRISMLANGILMFFVLALLVLPVYLLYHMVHDVGSHDAYLVCIGLLLVFTLAFSSILSLFTKAKRHEILAAASAYCAVLVVFLGNVASPVQ</sequence>
<comment type="caution">
    <text evidence="4">The sequence shown here is derived from an EMBL/GenBank/DDBJ whole genome shotgun (WGS) entry which is preliminary data.</text>
</comment>
<dbReference type="InterPro" id="IPR046529">
    <property type="entry name" value="DUF6594"/>
</dbReference>
<evidence type="ECO:0000313" key="5">
    <source>
        <dbReference type="Proteomes" id="UP001199106"/>
    </source>
</evidence>
<proteinExistence type="predicted"/>
<feature type="transmembrane region" description="Helical" evidence="2">
    <location>
        <begin position="313"/>
        <end position="334"/>
    </location>
</feature>
<dbReference type="AlphaFoldDB" id="A0AAD4NTK8"/>
<evidence type="ECO:0000313" key="4">
    <source>
        <dbReference type="EMBL" id="KAG9194062.1"/>
    </source>
</evidence>
<feature type="transmembrane region" description="Helical" evidence="2">
    <location>
        <begin position="346"/>
        <end position="369"/>
    </location>
</feature>
<accession>A0AAD4NTK8</accession>
<keyword evidence="2" id="KW-1133">Transmembrane helix</keyword>
<feature type="domain" description="DUF6594" evidence="3">
    <location>
        <begin position="112"/>
        <end position="388"/>
    </location>
</feature>
<dbReference type="Pfam" id="PF20237">
    <property type="entry name" value="DUF6594"/>
    <property type="match status" value="1"/>
</dbReference>
<gene>
    <name evidence="4" type="ORF">G6011_04097</name>
</gene>
<feature type="region of interest" description="Disordered" evidence="1">
    <location>
        <begin position="35"/>
        <end position="55"/>
    </location>
</feature>
<dbReference type="EMBL" id="JAANER010000002">
    <property type="protein sequence ID" value="KAG9194062.1"/>
    <property type="molecule type" value="Genomic_DNA"/>
</dbReference>
<evidence type="ECO:0000256" key="2">
    <source>
        <dbReference type="SAM" id="Phobius"/>
    </source>
</evidence>